<name>A0AAD7K426_9AGAR</name>
<dbReference type="Proteomes" id="UP001215280">
    <property type="component" value="Unassembled WGS sequence"/>
</dbReference>
<gene>
    <name evidence="2" type="ORF">DFH07DRAFT_766396</name>
</gene>
<reference evidence="2" key="1">
    <citation type="submission" date="2023-03" db="EMBL/GenBank/DDBJ databases">
        <title>Massive genome expansion in bonnet fungi (Mycena s.s.) driven by repeated elements and novel gene families across ecological guilds.</title>
        <authorList>
            <consortium name="Lawrence Berkeley National Laboratory"/>
            <person name="Harder C.B."/>
            <person name="Miyauchi S."/>
            <person name="Viragh M."/>
            <person name="Kuo A."/>
            <person name="Thoen E."/>
            <person name="Andreopoulos B."/>
            <person name="Lu D."/>
            <person name="Skrede I."/>
            <person name="Drula E."/>
            <person name="Henrissat B."/>
            <person name="Morin E."/>
            <person name="Kohler A."/>
            <person name="Barry K."/>
            <person name="LaButti K."/>
            <person name="Morin E."/>
            <person name="Salamov A."/>
            <person name="Lipzen A."/>
            <person name="Mereny Z."/>
            <person name="Hegedus B."/>
            <person name="Baldrian P."/>
            <person name="Stursova M."/>
            <person name="Weitz H."/>
            <person name="Taylor A."/>
            <person name="Grigoriev I.V."/>
            <person name="Nagy L.G."/>
            <person name="Martin F."/>
            <person name="Kauserud H."/>
        </authorList>
    </citation>
    <scope>NUCLEOTIDE SEQUENCE</scope>
    <source>
        <strain evidence="2">CBHHK188m</strain>
    </source>
</reference>
<evidence type="ECO:0000313" key="3">
    <source>
        <dbReference type="Proteomes" id="UP001215280"/>
    </source>
</evidence>
<proteinExistence type="predicted"/>
<accession>A0AAD7K426</accession>
<evidence type="ECO:0000313" key="2">
    <source>
        <dbReference type="EMBL" id="KAJ7777647.1"/>
    </source>
</evidence>
<protein>
    <submittedName>
        <fullName evidence="2">Uncharacterized protein</fullName>
    </submittedName>
</protein>
<dbReference type="EMBL" id="JARJLG010000010">
    <property type="protein sequence ID" value="KAJ7777647.1"/>
    <property type="molecule type" value="Genomic_DNA"/>
</dbReference>
<comment type="caution">
    <text evidence="2">The sequence shown here is derived from an EMBL/GenBank/DDBJ whole genome shotgun (WGS) entry which is preliminary data.</text>
</comment>
<feature type="region of interest" description="Disordered" evidence="1">
    <location>
        <begin position="71"/>
        <end position="108"/>
    </location>
</feature>
<keyword evidence="3" id="KW-1185">Reference proteome</keyword>
<evidence type="ECO:0000256" key="1">
    <source>
        <dbReference type="SAM" id="MobiDB-lite"/>
    </source>
</evidence>
<organism evidence="2 3">
    <name type="scientific">Mycena maculata</name>
    <dbReference type="NCBI Taxonomy" id="230809"/>
    <lineage>
        <taxon>Eukaryota</taxon>
        <taxon>Fungi</taxon>
        <taxon>Dikarya</taxon>
        <taxon>Basidiomycota</taxon>
        <taxon>Agaricomycotina</taxon>
        <taxon>Agaricomycetes</taxon>
        <taxon>Agaricomycetidae</taxon>
        <taxon>Agaricales</taxon>
        <taxon>Marasmiineae</taxon>
        <taxon>Mycenaceae</taxon>
        <taxon>Mycena</taxon>
    </lineage>
</organism>
<dbReference type="AlphaFoldDB" id="A0AAD7K426"/>
<sequence length="259" mass="30002">MFQKVHEPTLLAEDDHLKDLNKVTQEWWHRIRQAEQYRVTKPQYRLVRVASRTTEQRLVATLERQRQSAVNSLHRVRKRSRPKRHGIPIRGPFSGPGDRTSGVHPSTRVRRGAAGFREKIQGLVMGCGWASQEPIQGTSDANMEGKHTIHTIRPPWLSNEAAKEGQRVGERWEMQRKEERWATASMRPPALDVRHNFCEHLNKRQRQKTAPPTKTLGTRRWRMRAEEVRRILRVEPAKMRNNVPSATPANSEKGTYGAI</sequence>
<feature type="compositionally biased region" description="Basic residues" evidence="1">
    <location>
        <begin position="74"/>
        <end position="87"/>
    </location>
</feature>